<keyword evidence="1" id="KW-0175">Coiled coil</keyword>
<dbReference type="VEuPathDB" id="FungiDB:H310_04220"/>
<dbReference type="Proteomes" id="UP000285060">
    <property type="component" value="Unassembled WGS sequence"/>
</dbReference>
<evidence type="ECO:0000256" key="2">
    <source>
        <dbReference type="SAM" id="MobiDB-lite"/>
    </source>
</evidence>
<name>A0A3R6V610_9STRA</name>
<accession>A0A3R6V610</accession>
<evidence type="ECO:0000256" key="1">
    <source>
        <dbReference type="SAM" id="Coils"/>
    </source>
</evidence>
<reference evidence="3 4" key="1">
    <citation type="submission" date="2018-08" db="EMBL/GenBank/DDBJ databases">
        <title>Aphanomyces genome sequencing and annotation.</title>
        <authorList>
            <person name="Minardi D."/>
            <person name="Oidtmann B."/>
            <person name="Van Der Giezen M."/>
            <person name="Studholme D.J."/>
        </authorList>
    </citation>
    <scope>NUCLEOTIDE SEQUENCE [LARGE SCALE GENOMIC DNA]</scope>
    <source>
        <strain evidence="3 4">NJM0002</strain>
    </source>
</reference>
<dbReference type="EMBL" id="QUSY01001271">
    <property type="protein sequence ID" value="RHY25518.1"/>
    <property type="molecule type" value="Genomic_DNA"/>
</dbReference>
<feature type="region of interest" description="Disordered" evidence="2">
    <location>
        <begin position="499"/>
        <end position="518"/>
    </location>
</feature>
<feature type="coiled-coil region" evidence="1">
    <location>
        <begin position="523"/>
        <end position="550"/>
    </location>
</feature>
<evidence type="ECO:0008006" key="5">
    <source>
        <dbReference type="Google" id="ProtNLM"/>
    </source>
</evidence>
<proteinExistence type="predicted"/>
<dbReference type="AlphaFoldDB" id="A0A3R6V610"/>
<feature type="compositionally biased region" description="Low complexity" evidence="2">
    <location>
        <begin position="41"/>
        <end position="54"/>
    </location>
</feature>
<comment type="caution">
    <text evidence="3">The sequence shown here is derived from an EMBL/GenBank/DDBJ whole genome shotgun (WGS) entry which is preliminary data.</text>
</comment>
<gene>
    <name evidence="3" type="ORF">DYB32_008262</name>
</gene>
<organism evidence="3 4">
    <name type="scientific">Aphanomyces invadans</name>
    <dbReference type="NCBI Taxonomy" id="157072"/>
    <lineage>
        <taxon>Eukaryota</taxon>
        <taxon>Sar</taxon>
        <taxon>Stramenopiles</taxon>
        <taxon>Oomycota</taxon>
        <taxon>Saprolegniomycetes</taxon>
        <taxon>Saprolegniales</taxon>
        <taxon>Verrucalvaceae</taxon>
        <taxon>Aphanomyces</taxon>
    </lineage>
</organism>
<evidence type="ECO:0000313" key="4">
    <source>
        <dbReference type="Proteomes" id="UP000285060"/>
    </source>
</evidence>
<keyword evidence="4" id="KW-1185">Reference proteome</keyword>
<sequence length="796" mass="89011">MNTDTWDIATDLPFLIARDDQLKDDLAIVCELLSPGDDVTDSTSDAATEGGDSTTADDSDTSAPPTLLAKPTTKRKVSCAPPGARNQYQFRQKQEIQLLQSQVETLQAQLAEAHAAAAEKMDLPKWERAARVELQAKLRSLGENEKLKADIATQSTFLGEMEKYFRKKPRLTTDVQSEEWQSYKLAAQASLRVAAIHAIADRQYRRMDTAFINAGLIGVTTNLFRYKPIRQPHNKVLVELVNHVTLAAPFHTVGLCAWHTFHLPHTSATSSTSIEVVDPNTIYEQCTETKHGVECHSNTICKLYTEPKRDVIVWRTVLEDDLAPHMLKGAVDDQWGWIVLTPLDNPNQCRLTLLLQVLADASAEAPPQFRLDASVDSITSGLELVSCSATPGSFPRERQEVTEGLPPALLTFMERGRRMEHRLRRAIDRAIRDFNHATTRPATGGMDAALSAKASPLPKEWEALARPTDEVDMPDDADMWATVCDLLQTSPVEQWTRHDDDNLQVSGGSSGHEGMPKPKRIRVYTNKAEVQQLEAEINDLQAQLVQAKQIAASASAGEVSIWARTAARLRIDKNKTLDENQQLLAAVRERGEHIQRLQKLVFKTPRWTVLPEVTNESVLYGRLPADPVLRAATIHRIADHQYHRFHTTFVQAGVFDLTEDTCRGEPITLPDEQIGFQSINHINLPAPFRSIANACWQVLSGKVTDAIAATDDQVWEHVDEHTVYHRSRQHNGRIVCHSNEIRKRFDDPTTGRILFVWVSVVDDALVAQEPSDAVDEVWGWCGSLMGIRWLKCVVSK</sequence>
<feature type="region of interest" description="Disordered" evidence="2">
    <location>
        <begin position="37"/>
        <end position="82"/>
    </location>
</feature>
<evidence type="ECO:0000313" key="3">
    <source>
        <dbReference type="EMBL" id="RHY25518.1"/>
    </source>
</evidence>
<dbReference type="VEuPathDB" id="FungiDB:H310_04229"/>
<protein>
    <recommendedName>
        <fullName evidence="5">START domain-containing protein</fullName>
    </recommendedName>
</protein>